<keyword evidence="2" id="KW-1133">Transmembrane helix</keyword>
<gene>
    <name evidence="4" type="ORF">G8770_12970</name>
</gene>
<accession>A0A9E5JTC9</accession>
<sequence length="583" mass="64211">MNTRSSLNTTSLPALWVLAFTLFFTSMVQAQGQLSSRVDRTQLSLEETFKLTVRYNEQVMFGEPDFSGLEQNFDILSQQRGNQYRSINGKAESWTQWSLVLAPKKEGKLLIPSFEYEGSYSDAIEISVEKPSGTTGIDSEKPVFIETVISKNKAFVQEQLIYTIRLFTSVDLSGLDRGDFAVPDALVKQVAENQYQKNINGRPYGVVETSYAIFPQKSGVLTIPPVLWTVAVQNNQGYRYDPFLSRGGQRLRLRSEGDTIDVLPKPGNYTAAQWLPASQIELSQSWSQEPNNFKVGEPITRTISIHAKGLMASQLPPLSIQDIRGVKYYPDQPQADETVSAAGINTVKTESYAIVPSQPGTITLPAVTLTWWDTVNNRIQEASLPVQTIQVAESRAATSPNPASGAQQDPSQQYAAEDAAQPSPLAPASFSGSLQQRGLWFYTTVLLAFSTLFFAMLWRTARKTSTATASTPAAATDTQATEKQAYRKLKQALQGAEPQTIRTALLAWARVYENAPNLSSLHQLGDIWPPLAASLNQLEASLYGQGSSRFDAQPLQQAIIDIRRHGVARDKAQTDSGLPPLYG</sequence>
<protein>
    <submittedName>
        <fullName evidence="4">Protein BatD</fullName>
    </submittedName>
</protein>
<dbReference type="RefSeq" id="WP_167187271.1">
    <property type="nucleotide sequence ID" value="NZ_JAAONZ010000009.1"/>
</dbReference>
<dbReference type="PANTHER" id="PTHR40940:SF1">
    <property type="entry name" value="PROTEIN BATD"/>
    <property type="match status" value="1"/>
</dbReference>
<feature type="compositionally biased region" description="Polar residues" evidence="1">
    <location>
        <begin position="393"/>
        <end position="414"/>
    </location>
</feature>
<dbReference type="Pfam" id="PF13584">
    <property type="entry name" value="BatD"/>
    <property type="match status" value="2"/>
</dbReference>
<evidence type="ECO:0000313" key="4">
    <source>
        <dbReference type="EMBL" id="NHO66453.1"/>
    </source>
</evidence>
<name>A0A9E5JTC9_9GAMM</name>
<evidence type="ECO:0000256" key="2">
    <source>
        <dbReference type="SAM" id="Phobius"/>
    </source>
</evidence>
<dbReference type="PANTHER" id="PTHR40940">
    <property type="entry name" value="PROTEIN BATD-RELATED"/>
    <property type="match status" value="1"/>
</dbReference>
<dbReference type="Proteomes" id="UP000787472">
    <property type="component" value="Unassembled WGS sequence"/>
</dbReference>
<evidence type="ECO:0000259" key="3">
    <source>
        <dbReference type="Pfam" id="PF25607"/>
    </source>
</evidence>
<organism evidence="4 5">
    <name type="scientific">Pseudomaricurvus hydrocarbonicus</name>
    <dbReference type="NCBI Taxonomy" id="1470433"/>
    <lineage>
        <taxon>Bacteria</taxon>
        <taxon>Pseudomonadati</taxon>
        <taxon>Pseudomonadota</taxon>
        <taxon>Gammaproteobacteria</taxon>
        <taxon>Cellvibrionales</taxon>
        <taxon>Cellvibrionaceae</taxon>
        <taxon>Pseudomaricurvus</taxon>
    </lineage>
</organism>
<evidence type="ECO:0000313" key="5">
    <source>
        <dbReference type="Proteomes" id="UP000787472"/>
    </source>
</evidence>
<keyword evidence="5" id="KW-1185">Reference proteome</keyword>
<feature type="transmembrane region" description="Helical" evidence="2">
    <location>
        <begin position="439"/>
        <end position="458"/>
    </location>
</feature>
<keyword evidence="2" id="KW-0812">Transmembrane</keyword>
<evidence type="ECO:0000256" key="1">
    <source>
        <dbReference type="SAM" id="MobiDB-lite"/>
    </source>
</evidence>
<comment type="caution">
    <text evidence="4">The sequence shown here is derived from an EMBL/GenBank/DDBJ whole genome shotgun (WGS) entry which is preliminary data.</text>
</comment>
<dbReference type="EMBL" id="JAAONZ010000009">
    <property type="protein sequence ID" value="NHO66453.1"/>
    <property type="molecule type" value="Genomic_DNA"/>
</dbReference>
<dbReference type="InterPro" id="IPR057699">
    <property type="entry name" value="DUF7939"/>
</dbReference>
<dbReference type="InterPro" id="IPR025738">
    <property type="entry name" value="BatD"/>
</dbReference>
<proteinExistence type="predicted"/>
<feature type="region of interest" description="Disordered" evidence="1">
    <location>
        <begin position="393"/>
        <end position="428"/>
    </location>
</feature>
<feature type="domain" description="DUF7939" evidence="3">
    <location>
        <begin position="482"/>
        <end position="564"/>
    </location>
</feature>
<dbReference type="Pfam" id="PF25607">
    <property type="entry name" value="DUF7939"/>
    <property type="match status" value="1"/>
</dbReference>
<reference evidence="4" key="1">
    <citation type="submission" date="2020-03" db="EMBL/GenBank/DDBJ databases">
        <authorList>
            <person name="Guo F."/>
        </authorList>
    </citation>
    <scope>NUCLEOTIDE SEQUENCE</scope>
    <source>
        <strain evidence="4">JCM 30134</strain>
    </source>
</reference>
<dbReference type="AlphaFoldDB" id="A0A9E5JTC9"/>
<keyword evidence="2" id="KW-0472">Membrane</keyword>